<dbReference type="RefSeq" id="WP_106454980.1">
    <property type="nucleotide sequence ID" value="NZ_PXOH01000001.1"/>
</dbReference>
<feature type="domain" description="DUF5678" evidence="1">
    <location>
        <begin position="21"/>
        <end position="64"/>
    </location>
</feature>
<dbReference type="EMBL" id="PXOH01000001">
    <property type="protein sequence ID" value="PSF39358.1"/>
    <property type="molecule type" value="Genomic_DNA"/>
</dbReference>
<dbReference type="OrthoDB" id="459104at2"/>
<accession>A0A2T1M3G2</accession>
<dbReference type="Proteomes" id="UP000239001">
    <property type="component" value="Unassembled WGS sequence"/>
</dbReference>
<name>A0A2T1M3G2_9CHRO</name>
<dbReference type="Pfam" id="PF18929">
    <property type="entry name" value="DUF5678"/>
    <property type="match status" value="1"/>
</dbReference>
<dbReference type="InterPro" id="IPR043734">
    <property type="entry name" value="DUF5678"/>
</dbReference>
<gene>
    <name evidence="2" type="ORF">C7H19_00790</name>
</gene>
<comment type="caution">
    <text evidence="2">The sequence shown here is derived from an EMBL/GenBank/DDBJ whole genome shotgun (WGS) entry which is preliminary data.</text>
</comment>
<dbReference type="AlphaFoldDB" id="A0A2T1M3G2"/>
<organism evidence="2 3">
    <name type="scientific">Aphanothece hegewaldii CCALA 016</name>
    <dbReference type="NCBI Taxonomy" id="2107694"/>
    <lineage>
        <taxon>Bacteria</taxon>
        <taxon>Bacillati</taxon>
        <taxon>Cyanobacteriota</taxon>
        <taxon>Cyanophyceae</taxon>
        <taxon>Oscillatoriophycideae</taxon>
        <taxon>Chroococcales</taxon>
        <taxon>Aphanothecaceae</taxon>
        <taxon>Aphanothece</taxon>
    </lineage>
</organism>
<evidence type="ECO:0000313" key="3">
    <source>
        <dbReference type="Proteomes" id="UP000239001"/>
    </source>
</evidence>
<evidence type="ECO:0000259" key="1">
    <source>
        <dbReference type="Pfam" id="PF18929"/>
    </source>
</evidence>
<reference evidence="2 3" key="2">
    <citation type="submission" date="2018-03" db="EMBL/GenBank/DDBJ databases">
        <authorList>
            <person name="Keele B.F."/>
        </authorList>
    </citation>
    <scope>NUCLEOTIDE SEQUENCE [LARGE SCALE GENOMIC DNA]</scope>
    <source>
        <strain evidence="2 3">CCALA 016</strain>
    </source>
</reference>
<reference evidence="2 3" key="1">
    <citation type="submission" date="2018-03" db="EMBL/GenBank/DDBJ databases">
        <title>The ancient ancestry and fast evolution of plastids.</title>
        <authorList>
            <person name="Moore K.R."/>
            <person name="Magnabosco C."/>
            <person name="Momper L."/>
            <person name="Gold D.A."/>
            <person name="Bosak T."/>
            <person name="Fournier G.P."/>
        </authorList>
    </citation>
    <scope>NUCLEOTIDE SEQUENCE [LARGE SCALE GENOMIC DNA]</scope>
    <source>
        <strain evidence="2 3">CCALA 016</strain>
    </source>
</reference>
<evidence type="ECO:0000313" key="2">
    <source>
        <dbReference type="EMBL" id="PSF39358.1"/>
    </source>
</evidence>
<proteinExistence type="predicted"/>
<sequence>MSSDSQMRDILKWLNNNRHEILLKYPNQYIAYNQHGIITHSENLQEVLQQAKASGETYLIYLVPIYTASVQIL</sequence>
<keyword evidence="3" id="KW-1185">Reference proteome</keyword>
<protein>
    <recommendedName>
        <fullName evidence="1">DUF5678 domain-containing protein</fullName>
    </recommendedName>
</protein>